<accession>A0A8D2ZSW6</accession>
<keyword evidence="5" id="KW-0325">Glycoprotein</keyword>
<evidence type="ECO:0000256" key="6">
    <source>
        <dbReference type="PIRSR" id="PIRSR002419-1"/>
    </source>
</evidence>
<evidence type="ECO:0000256" key="3">
    <source>
        <dbReference type="ARBA" id="ARBA00022989"/>
    </source>
</evidence>
<dbReference type="AlphaFoldDB" id="A0A8D2ZSW6"/>
<reference evidence="8" key="1">
    <citation type="submission" date="2023-05" db="EMBL/GenBank/DDBJ databases">
        <title>High-quality long-read genome of Scophthalmus maximus.</title>
        <authorList>
            <person name="Lien S."/>
            <person name="Martinez P."/>
        </authorList>
    </citation>
    <scope>NUCLEOTIDE SEQUENCE [LARGE SCALE GENOMIC DNA]</scope>
</reference>
<dbReference type="PANTHER" id="PTHR19282">
    <property type="entry name" value="TETRASPANIN"/>
    <property type="match status" value="1"/>
</dbReference>
<reference evidence="8" key="2">
    <citation type="submission" date="2025-08" db="UniProtKB">
        <authorList>
            <consortium name="Ensembl"/>
        </authorList>
    </citation>
    <scope>IDENTIFICATION</scope>
</reference>
<dbReference type="Gene3D" id="1.10.1450.10">
    <property type="entry name" value="Tetraspanin"/>
    <property type="match status" value="1"/>
</dbReference>
<evidence type="ECO:0000256" key="5">
    <source>
        <dbReference type="ARBA" id="ARBA00023180"/>
    </source>
</evidence>
<comment type="subcellular location">
    <subcellularLocation>
        <location evidence="1">Endomembrane system</location>
        <topology evidence="1">Multi-pass membrane protein</topology>
    </subcellularLocation>
</comment>
<feature type="transmembrane region" description="Helical" evidence="7">
    <location>
        <begin position="139"/>
        <end position="161"/>
    </location>
</feature>
<dbReference type="InterPro" id="IPR008952">
    <property type="entry name" value="Tetraspanin_EC2_sf"/>
</dbReference>
<feature type="transmembrane region" description="Helical" evidence="7">
    <location>
        <begin position="198"/>
        <end position="220"/>
    </location>
</feature>
<feature type="transmembrane region" description="Helical" evidence="7">
    <location>
        <begin position="87"/>
        <end position="110"/>
    </location>
</feature>
<dbReference type="Pfam" id="PF00335">
    <property type="entry name" value="Tetraspanin"/>
    <property type="match status" value="1"/>
</dbReference>
<evidence type="ECO:0000256" key="4">
    <source>
        <dbReference type="ARBA" id="ARBA00023136"/>
    </source>
</evidence>
<feature type="transmembrane region" description="Helical" evidence="7">
    <location>
        <begin position="267"/>
        <end position="288"/>
    </location>
</feature>
<organism evidence="8 9">
    <name type="scientific">Scophthalmus maximus</name>
    <name type="common">Turbot</name>
    <name type="synonym">Psetta maxima</name>
    <dbReference type="NCBI Taxonomy" id="52904"/>
    <lineage>
        <taxon>Eukaryota</taxon>
        <taxon>Metazoa</taxon>
        <taxon>Chordata</taxon>
        <taxon>Craniata</taxon>
        <taxon>Vertebrata</taxon>
        <taxon>Euteleostomi</taxon>
        <taxon>Actinopterygii</taxon>
        <taxon>Neopterygii</taxon>
        <taxon>Teleostei</taxon>
        <taxon>Neoteleostei</taxon>
        <taxon>Acanthomorphata</taxon>
        <taxon>Carangaria</taxon>
        <taxon>Pleuronectiformes</taxon>
        <taxon>Pleuronectoidei</taxon>
        <taxon>Scophthalmidae</taxon>
        <taxon>Scophthalmus</taxon>
    </lineage>
</organism>
<dbReference type="PANTHER" id="PTHR19282:SF216">
    <property type="entry name" value="TETRASPANIN-1"/>
    <property type="match status" value="1"/>
</dbReference>
<evidence type="ECO:0000313" key="9">
    <source>
        <dbReference type="Proteomes" id="UP000694558"/>
    </source>
</evidence>
<dbReference type="SUPFAM" id="SSF48652">
    <property type="entry name" value="Tetraspanin"/>
    <property type="match status" value="1"/>
</dbReference>
<dbReference type="Proteomes" id="UP000694558">
    <property type="component" value="Chromosome 19"/>
</dbReference>
<protein>
    <recommendedName>
        <fullName evidence="10">Tetraspanin</fullName>
    </recommendedName>
</protein>
<evidence type="ECO:0000256" key="7">
    <source>
        <dbReference type="SAM" id="Phobius"/>
    </source>
</evidence>
<sequence length="306" mass="33457">MALDGCGIACKYVLILFNIIFAVVGFAFLILGMWLRFSNETRGLFEIPSLNSSAFVTGVTILIALGSVMLIVVVFGDYGVCNEKRCALQVFSVLLALLATAEIVCGVLAYSRRYEVGLNFAQFYTSMYLLYAKNGGDPAIGVSLTFIHYMLHCCGVTGVPLMELAKQTCPKPDGIWEHLIMPNCPEVIVTIFDSKASLVMGIFIGTAALLVLVLICSITLSRKIHLSVSSPQYIVLTNCTPGLSNPQPSQHEIVSTSYSYPNQDPVMFTPLTMANVPITTLVCAITLLKQIKRVNQEITTYYSTVY</sequence>
<dbReference type="GO" id="GO:0012505">
    <property type="term" value="C:endomembrane system"/>
    <property type="evidence" value="ECO:0007669"/>
    <property type="project" value="UniProtKB-SubCell"/>
</dbReference>
<dbReference type="GeneTree" id="ENSGT00940000155083"/>
<keyword evidence="6" id="KW-1015">Disulfide bond</keyword>
<dbReference type="InterPro" id="IPR018499">
    <property type="entry name" value="Tetraspanin/Peripherin"/>
</dbReference>
<feature type="disulfide bond" evidence="6">
    <location>
        <begin position="154"/>
        <end position="169"/>
    </location>
</feature>
<dbReference type="PRINTS" id="PR00259">
    <property type="entry name" value="TMFOUR"/>
</dbReference>
<evidence type="ECO:0008006" key="10">
    <source>
        <dbReference type="Google" id="ProtNLM"/>
    </source>
</evidence>
<keyword evidence="2 7" id="KW-0812">Transmembrane</keyword>
<keyword evidence="3 7" id="KW-1133">Transmembrane helix</keyword>
<dbReference type="Ensembl" id="ENSSMAT00000007149.2">
    <property type="protein sequence ID" value="ENSSMAP00000007059.2"/>
    <property type="gene ID" value="ENSSMAG00000004351.2"/>
</dbReference>
<evidence type="ECO:0000256" key="1">
    <source>
        <dbReference type="ARBA" id="ARBA00004127"/>
    </source>
</evidence>
<feature type="transmembrane region" description="Helical" evidence="7">
    <location>
        <begin position="12"/>
        <end position="35"/>
    </location>
</feature>
<feature type="transmembrane region" description="Helical" evidence="7">
    <location>
        <begin position="55"/>
        <end position="75"/>
    </location>
</feature>
<evidence type="ECO:0000256" key="2">
    <source>
        <dbReference type="ARBA" id="ARBA00022692"/>
    </source>
</evidence>
<evidence type="ECO:0000313" key="8">
    <source>
        <dbReference type="Ensembl" id="ENSSMAP00000007059.2"/>
    </source>
</evidence>
<dbReference type="GO" id="GO:0005886">
    <property type="term" value="C:plasma membrane"/>
    <property type="evidence" value="ECO:0007669"/>
    <property type="project" value="TreeGrafter"/>
</dbReference>
<keyword evidence="4 7" id="KW-0472">Membrane</keyword>
<name>A0A8D2ZSW6_SCOMX</name>
<gene>
    <name evidence="8" type="primary">zgc:65811</name>
</gene>
<proteinExistence type="predicted"/>